<dbReference type="Proteomes" id="UP000266745">
    <property type="component" value="Chromosome"/>
</dbReference>
<evidence type="ECO:0000313" key="3">
    <source>
        <dbReference type="EMBL" id="AJZ76172.1"/>
    </source>
</evidence>
<dbReference type="PANTHER" id="PTHR11138">
    <property type="entry name" value="METHIONYL-TRNA FORMYLTRANSFERASE"/>
    <property type="match status" value="1"/>
</dbReference>
<reference evidence="3 4" key="1">
    <citation type="journal article" date="2016" name="Sci. Rep.">
        <title>A novel ammonia-oxidizing archaeon from wastewater treatment plant: Its enrichment, physiological and genomic characteristics.</title>
        <authorList>
            <person name="Li Y."/>
            <person name="Ding K."/>
            <person name="Wen X."/>
            <person name="Zhang B."/>
            <person name="Shen B."/>
            <person name="Yang Y."/>
        </authorList>
    </citation>
    <scope>NUCLEOTIDE SEQUENCE [LARGE SCALE GENOMIC DNA]</scope>
    <source>
        <strain evidence="3 4">SAT1</strain>
    </source>
</reference>
<gene>
    <name evidence="3" type="ORF">SU86_007115</name>
</gene>
<dbReference type="GeneID" id="24874323"/>
<evidence type="ECO:0000259" key="1">
    <source>
        <dbReference type="Pfam" id="PF00551"/>
    </source>
</evidence>
<dbReference type="OrthoDB" id="115509at2157"/>
<dbReference type="KEGG" id="tah:SU86_007115"/>
<sequence>MVYLFCAYRDWAILLYQKLVKKHKDLILLDNPKKLTSTYLKKIKPSLIFFPDWSWIISKDIIKNYQCICFHESNLPKFRGGSPIQNQIIRGIKKTKTTAFIMNEKLDGGDILLQRDLSLNGTLNEIFSRMIENDYFLINRIIEGKFRRRKQAGKSTTFKRRKPEESELETLDYSKKYIYDFIRMLADPYPHAYIKFGKKKIVFKDAKYDGKKLEFRGEII</sequence>
<accession>A0A3G1B3L9</accession>
<keyword evidence="4" id="KW-1185">Reference proteome</keyword>
<dbReference type="Gene3D" id="3.10.25.20">
    <property type="match status" value="1"/>
</dbReference>
<proteinExistence type="predicted"/>
<dbReference type="SUPFAM" id="SSF53328">
    <property type="entry name" value="Formyltransferase"/>
    <property type="match status" value="1"/>
</dbReference>
<dbReference type="Gene3D" id="3.40.50.170">
    <property type="entry name" value="Formyl transferase, N-terminal domain"/>
    <property type="match status" value="1"/>
</dbReference>
<dbReference type="AlphaFoldDB" id="A0A3G1B3L9"/>
<dbReference type="RefSeq" id="WP_048186862.1">
    <property type="nucleotide sequence ID" value="NZ_CP011097.1"/>
</dbReference>
<dbReference type="InterPro" id="IPR011034">
    <property type="entry name" value="Formyl_transferase-like_C_sf"/>
</dbReference>
<dbReference type="InterPro" id="IPR049355">
    <property type="entry name" value="Formyl_trans-like_C"/>
</dbReference>
<feature type="domain" description="Methionyl-tRNA formyltransferase-like C-terminal" evidence="2">
    <location>
        <begin position="163"/>
        <end position="211"/>
    </location>
</feature>
<feature type="domain" description="Formyl transferase N-terminal" evidence="1">
    <location>
        <begin position="38"/>
        <end position="117"/>
    </location>
</feature>
<dbReference type="InterPro" id="IPR036477">
    <property type="entry name" value="Formyl_transf_N_sf"/>
</dbReference>
<dbReference type="STRING" id="1603555.SU86_007115"/>
<dbReference type="GO" id="GO:0004479">
    <property type="term" value="F:methionyl-tRNA formyltransferase activity"/>
    <property type="evidence" value="ECO:0007669"/>
    <property type="project" value="TreeGrafter"/>
</dbReference>
<keyword evidence="3" id="KW-0808">Transferase</keyword>
<organism evidence="3 4">
    <name type="scientific">Candidatus Nitrosotenuis cloacae</name>
    <dbReference type="NCBI Taxonomy" id="1603555"/>
    <lineage>
        <taxon>Archaea</taxon>
        <taxon>Nitrososphaerota</taxon>
        <taxon>Candidatus Nitrosotenuis</taxon>
    </lineage>
</organism>
<dbReference type="Pfam" id="PF21553">
    <property type="entry name" value="Formyl_trans_C_2"/>
    <property type="match status" value="1"/>
</dbReference>
<evidence type="ECO:0000313" key="4">
    <source>
        <dbReference type="Proteomes" id="UP000266745"/>
    </source>
</evidence>
<dbReference type="SUPFAM" id="SSF50486">
    <property type="entry name" value="FMT C-terminal domain-like"/>
    <property type="match status" value="1"/>
</dbReference>
<dbReference type="Pfam" id="PF00551">
    <property type="entry name" value="Formyl_trans_N"/>
    <property type="match status" value="1"/>
</dbReference>
<dbReference type="PANTHER" id="PTHR11138:SF5">
    <property type="entry name" value="METHIONYL-TRNA FORMYLTRANSFERASE, MITOCHONDRIAL"/>
    <property type="match status" value="1"/>
</dbReference>
<dbReference type="EMBL" id="CP011097">
    <property type="protein sequence ID" value="AJZ76172.1"/>
    <property type="molecule type" value="Genomic_DNA"/>
</dbReference>
<protein>
    <submittedName>
        <fullName evidence="3">Methionyl-tRNA formyltransferase</fullName>
    </submittedName>
</protein>
<dbReference type="GO" id="GO:0005829">
    <property type="term" value="C:cytosol"/>
    <property type="evidence" value="ECO:0007669"/>
    <property type="project" value="TreeGrafter"/>
</dbReference>
<evidence type="ECO:0000259" key="2">
    <source>
        <dbReference type="Pfam" id="PF21553"/>
    </source>
</evidence>
<dbReference type="InterPro" id="IPR002376">
    <property type="entry name" value="Formyl_transf_N"/>
</dbReference>
<name>A0A3G1B3L9_9ARCH</name>